<protein>
    <submittedName>
        <fullName evidence="1">Uncharacterized protein</fullName>
    </submittedName>
</protein>
<evidence type="ECO:0000313" key="2">
    <source>
        <dbReference type="Proteomes" id="UP001150266"/>
    </source>
</evidence>
<dbReference type="Proteomes" id="UP001150266">
    <property type="component" value="Unassembled WGS sequence"/>
</dbReference>
<reference evidence="1" key="1">
    <citation type="submission" date="2022-08" db="EMBL/GenBank/DDBJ databases">
        <title>A Global Phylogenomic Analysis of the Shiitake Genus Lentinula.</title>
        <authorList>
            <consortium name="DOE Joint Genome Institute"/>
            <person name="Sierra-Patev S."/>
            <person name="Min B."/>
            <person name="Naranjo-Ortiz M."/>
            <person name="Looney B."/>
            <person name="Konkel Z."/>
            <person name="Slot J.C."/>
            <person name="Sakamoto Y."/>
            <person name="Steenwyk J.L."/>
            <person name="Rokas A."/>
            <person name="Carro J."/>
            <person name="Camarero S."/>
            <person name="Ferreira P."/>
            <person name="Molpeceres G."/>
            <person name="Ruiz-Duenas F.J."/>
            <person name="Serrano A."/>
            <person name="Henrissat B."/>
            <person name="Drula E."/>
            <person name="Hughes K.W."/>
            <person name="Mata J.L."/>
            <person name="Ishikawa N.K."/>
            <person name="Vargas-Isla R."/>
            <person name="Ushijima S."/>
            <person name="Smith C.A."/>
            <person name="Ahrendt S."/>
            <person name="Andreopoulos W."/>
            <person name="He G."/>
            <person name="Labutti K."/>
            <person name="Lipzen A."/>
            <person name="Ng V."/>
            <person name="Riley R."/>
            <person name="Sandor L."/>
            <person name="Barry K."/>
            <person name="Martinez A.T."/>
            <person name="Xiao Y."/>
            <person name="Gibbons J.G."/>
            <person name="Terashima K."/>
            <person name="Grigoriev I.V."/>
            <person name="Hibbett D.S."/>
        </authorList>
    </citation>
    <scope>NUCLEOTIDE SEQUENCE</scope>
    <source>
        <strain evidence="1">JLM2183</strain>
    </source>
</reference>
<sequence length="113" mass="12370">MSTHLFPSDSLAVQLSYIQSISLINDSSVLAEDYLATFRTGSFCSDMMLKPFYRSSNFTVILFATVIFTHSTLASTNFTQCLQDIRQGKFGPNASVDNSGLPVSNVSSTNCYS</sequence>
<dbReference type="OrthoDB" id="5392263at2759"/>
<dbReference type="AlphaFoldDB" id="A0A9W9DXZ5"/>
<evidence type="ECO:0000313" key="1">
    <source>
        <dbReference type="EMBL" id="KAJ4490525.1"/>
    </source>
</evidence>
<keyword evidence="2" id="KW-1185">Reference proteome</keyword>
<dbReference type="EMBL" id="JAOTPV010000001">
    <property type="protein sequence ID" value="KAJ4490525.1"/>
    <property type="molecule type" value="Genomic_DNA"/>
</dbReference>
<organism evidence="1 2">
    <name type="scientific">Lentinula aciculospora</name>
    <dbReference type="NCBI Taxonomy" id="153920"/>
    <lineage>
        <taxon>Eukaryota</taxon>
        <taxon>Fungi</taxon>
        <taxon>Dikarya</taxon>
        <taxon>Basidiomycota</taxon>
        <taxon>Agaricomycotina</taxon>
        <taxon>Agaricomycetes</taxon>
        <taxon>Agaricomycetidae</taxon>
        <taxon>Agaricales</taxon>
        <taxon>Marasmiineae</taxon>
        <taxon>Omphalotaceae</taxon>
        <taxon>Lentinula</taxon>
    </lineage>
</organism>
<proteinExistence type="predicted"/>
<gene>
    <name evidence="1" type="ORF">J3R30DRAFT_3422359</name>
</gene>
<name>A0A9W9DXZ5_9AGAR</name>
<accession>A0A9W9DXZ5</accession>
<comment type="caution">
    <text evidence="1">The sequence shown here is derived from an EMBL/GenBank/DDBJ whole genome shotgun (WGS) entry which is preliminary data.</text>
</comment>